<dbReference type="Gene3D" id="1.10.1740.10">
    <property type="match status" value="1"/>
</dbReference>
<dbReference type="InterPro" id="IPR013324">
    <property type="entry name" value="RNA_pol_sigma_r3/r4-like"/>
</dbReference>
<organism evidence="7 8">
    <name type="scientific">Rhodoplanes tepidamans</name>
    <name type="common">Rhodoplanes cryptolactis</name>
    <dbReference type="NCBI Taxonomy" id="200616"/>
    <lineage>
        <taxon>Bacteria</taxon>
        <taxon>Pseudomonadati</taxon>
        <taxon>Pseudomonadota</taxon>
        <taxon>Alphaproteobacteria</taxon>
        <taxon>Hyphomicrobiales</taxon>
        <taxon>Nitrobacteraceae</taxon>
        <taxon>Rhodoplanes</taxon>
    </lineage>
</organism>
<evidence type="ECO:0000256" key="5">
    <source>
        <dbReference type="SAM" id="MobiDB-lite"/>
    </source>
</evidence>
<dbReference type="InterPro" id="IPR013325">
    <property type="entry name" value="RNA_pol_sigma_r2"/>
</dbReference>
<dbReference type="Proteomes" id="UP001165652">
    <property type="component" value="Unassembled WGS sequence"/>
</dbReference>
<evidence type="ECO:0000313" key="8">
    <source>
        <dbReference type="Proteomes" id="UP001165652"/>
    </source>
</evidence>
<feature type="domain" description="RNA polymerase sigma factor 70 region 4 type 2" evidence="6">
    <location>
        <begin position="109"/>
        <end position="161"/>
    </location>
</feature>
<gene>
    <name evidence="7" type="ORF">PQJ73_15155</name>
</gene>
<name>A0ABT5JBG9_RHOTP</name>
<evidence type="ECO:0000256" key="3">
    <source>
        <dbReference type="ARBA" id="ARBA00023082"/>
    </source>
</evidence>
<dbReference type="Gene3D" id="1.10.10.10">
    <property type="entry name" value="Winged helix-like DNA-binding domain superfamily/Winged helix DNA-binding domain"/>
    <property type="match status" value="1"/>
</dbReference>
<evidence type="ECO:0000259" key="6">
    <source>
        <dbReference type="Pfam" id="PF08281"/>
    </source>
</evidence>
<evidence type="ECO:0000256" key="4">
    <source>
        <dbReference type="ARBA" id="ARBA00023163"/>
    </source>
</evidence>
<evidence type="ECO:0000256" key="1">
    <source>
        <dbReference type="ARBA" id="ARBA00010641"/>
    </source>
</evidence>
<keyword evidence="2" id="KW-0805">Transcription regulation</keyword>
<dbReference type="SUPFAM" id="SSF88946">
    <property type="entry name" value="Sigma2 domain of RNA polymerase sigma factors"/>
    <property type="match status" value="1"/>
</dbReference>
<dbReference type="RefSeq" id="WP_272777871.1">
    <property type="nucleotide sequence ID" value="NZ_JAQQLI010000022.1"/>
</dbReference>
<dbReference type="Pfam" id="PF08281">
    <property type="entry name" value="Sigma70_r4_2"/>
    <property type="match status" value="1"/>
</dbReference>
<sequence length="195" mass="21860">MTEGPPGSLRRRLAARYGELKRRLSRRLGSADLAGDVLHETYLRLDPSSDVAAIRRPEDYIIRVALNIASDHRRSDVRRLKYSEVEALYHLADASIDPERRTAARSELAALGRALETLTARQRAILIAVRVNRTPHAELARRFGVSERMVVKDLRRALEHCADQLERTAITRFGSCGADPPGEQAGSKDRRSNGR</sequence>
<evidence type="ECO:0000256" key="2">
    <source>
        <dbReference type="ARBA" id="ARBA00023015"/>
    </source>
</evidence>
<accession>A0ABT5JBG9</accession>
<dbReference type="InterPro" id="IPR014284">
    <property type="entry name" value="RNA_pol_sigma-70_dom"/>
</dbReference>
<comment type="similarity">
    <text evidence="1">Belongs to the sigma-70 factor family. ECF subfamily.</text>
</comment>
<feature type="region of interest" description="Disordered" evidence="5">
    <location>
        <begin position="173"/>
        <end position="195"/>
    </location>
</feature>
<dbReference type="PANTHER" id="PTHR43133:SF63">
    <property type="entry name" value="RNA POLYMERASE SIGMA FACTOR FECI-RELATED"/>
    <property type="match status" value="1"/>
</dbReference>
<protein>
    <submittedName>
        <fullName evidence="7">RNA polymerase sigma factor</fullName>
    </submittedName>
</protein>
<keyword evidence="4" id="KW-0804">Transcription</keyword>
<feature type="compositionally biased region" description="Basic and acidic residues" evidence="5">
    <location>
        <begin position="186"/>
        <end position="195"/>
    </location>
</feature>
<dbReference type="InterPro" id="IPR039425">
    <property type="entry name" value="RNA_pol_sigma-70-like"/>
</dbReference>
<comment type="caution">
    <text evidence="7">The sequence shown here is derived from an EMBL/GenBank/DDBJ whole genome shotgun (WGS) entry which is preliminary data.</text>
</comment>
<dbReference type="InterPro" id="IPR036388">
    <property type="entry name" value="WH-like_DNA-bd_sf"/>
</dbReference>
<evidence type="ECO:0000313" key="7">
    <source>
        <dbReference type="EMBL" id="MDC7787029.1"/>
    </source>
</evidence>
<keyword evidence="8" id="KW-1185">Reference proteome</keyword>
<keyword evidence="3" id="KW-0731">Sigma factor</keyword>
<reference evidence="7" key="1">
    <citation type="journal article" date="2023" name="Microbiol Resour">
        <title>Genome Sequences of Rhodoplanes serenus and Two Thermotolerant Strains, Rhodoplanes tepidamans and 'Rhodoplanes cryptolactis,' Further Refine the Genus.</title>
        <authorList>
            <person name="Rayyan A.A."/>
            <person name="Kyndt J.A."/>
        </authorList>
    </citation>
    <scope>NUCLEOTIDE SEQUENCE</scope>
    <source>
        <strain evidence="7">DSM 9987</strain>
    </source>
</reference>
<dbReference type="NCBIfam" id="TIGR02937">
    <property type="entry name" value="sigma70-ECF"/>
    <property type="match status" value="1"/>
</dbReference>
<dbReference type="InterPro" id="IPR013249">
    <property type="entry name" value="RNA_pol_sigma70_r4_t2"/>
</dbReference>
<dbReference type="EMBL" id="JAQQLI010000022">
    <property type="protein sequence ID" value="MDC7787029.1"/>
    <property type="molecule type" value="Genomic_DNA"/>
</dbReference>
<reference evidence="7" key="2">
    <citation type="submission" date="2023-02" db="EMBL/GenBank/DDBJ databases">
        <authorList>
            <person name="Rayyan A."/>
            <person name="Meyer T."/>
            <person name="Kyndt J.A."/>
        </authorList>
    </citation>
    <scope>NUCLEOTIDE SEQUENCE</scope>
    <source>
        <strain evidence="7">DSM 9987</strain>
    </source>
</reference>
<proteinExistence type="inferred from homology"/>
<dbReference type="PANTHER" id="PTHR43133">
    <property type="entry name" value="RNA POLYMERASE ECF-TYPE SIGMA FACTO"/>
    <property type="match status" value="1"/>
</dbReference>
<dbReference type="SUPFAM" id="SSF88659">
    <property type="entry name" value="Sigma3 and sigma4 domains of RNA polymerase sigma factors"/>
    <property type="match status" value="1"/>
</dbReference>